<evidence type="ECO:0000256" key="1">
    <source>
        <dbReference type="ARBA" id="ARBA00004571"/>
    </source>
</evidence>
<feature type="domain" description="TonB-dependent receptor-like beta-barrel" evidence="14">
    <location>
        <begin position="263"/>
        <end position="679"/>
    </location>
</feature>
<evidence type="ECO:0000259" key="15">
    <source>
        <dbReference type="Pfam" id="PF07715"/>
    </source>
</evidence>
<dbReference type="PROSITE" id="PS52016">
    <property type="entry name" value="TONB_DEPENDENT_REC_3"/>
    <property type="match status" value="1"/>
</dbReference>
<keyword evidence="8 12" id="KW-0798">TonB box</keyword>
<dbReference type="InterPro" id="IPR039426">
    <property type="entry name" value="TonB-dep_rcpt-like"/>
</dbReference>
<evidence type="ECO:0000259" key="14">
    <source>
        <dbReference type="Pfam" id="PF00593"/>
    </source>
</evidence>
<evidence type="ECO:0000256" key="5">
    <source>
        <dbReference type="ARBA" id="ARBA00022692"/>
    </source>
</evidence>
<keyword evidence="16" id="KW-0675">Receptor</keyword>
<gene>
    <name evidence="16" type="ORF">G3T16_09595</name>
</gene>
<protein>
    <submittedName>
        <fullName evidence="16">TonB-dependent receptor</fullName>
    </submittedName>
</protein>
<dbReference type="GO" id="GO:0009279">
    <property type="term" value="C:cell outer membrane"/>
    <property type="evidence" value="ECO:0007669"/>
    <property type="project" value="UniProtKB-SubCell"/>
</dbReference>
<keyword evidence="7" id="KW-0406">Ion transport</keyword>
<feature type="domain" description="TonB-dependent receptor plug" evidence="15">
    <location>
        <begin position="47"/>
        <end position="152"/>
    </location>
</feature>
<dbReference type="PANTHER" id="PTHR32552">
    <property type="entry name" value="FERRICHROME IRON RECEPTOR-RELATED"/>
    <property type="match status" value="1"/>
</dbReference>
<dbReference type="CDD" id="cd01347">
    <property type="entry name" value="ligand_gated_channel"/>
    <property type="match status" value="1"/>
</dbReference>
<dbReference type="Pfam" id="PF00593">
    <property type="entry name" value="TonB_dep_Rec_b-barrel"/>
    <property type="match status" value="1"/>
</dbReference>
<dbReference type="Pfam" id="PF07715">
    <property type="entry name" value="Plug"/>
    <property type="match status" value="1"/>
</dbReference>
<evidence type="ECO:0000313" key="17">
    <source>
        <dbReference type="Proteomes" id="UP000477680"/>
    </source>
</evidence>
<dbReference type="InterPro" id="IPR000531">
    <property type="entry name" value="Beta-barrel_TonB"/>
</dbReference>
<comment type="subcellular location">
    <subcellularLocation>
        <location evidence="1 11">Cell outer membrane</location>
        <topology evidence="1 11">Multi-pass membrane protein</topology>
    </subcellularLocation>
</comment>
<evidence type="ECO:0000256" key="2">
    <source>
        <dbReference type="ARBA" id="ARBA00022448"/>
    </source>
</evidence>
<evidence type="ECO:0000313" key="16">
    <source>
        <dbReference type="EMBL" id="QIB65622.1"/>
    </source>
</evidence>
<accession>A0A6C0U0I4</accession>
<dbReference type="Proteomes" id="UP000477680">
    <property type="component" value="Chromosome"/>
</dbReference>
<dbReference type="RefSeq" id="WP_163494979.1">
    <property type="nucleotide sequence ID" value="NZ_CP048711.1"/>
</dbReference>
<dbReference type="KEGG" id="kim:G3T16_09595"/>
<keyword evidence="13" id="KW-0732">Signal</keyword>
<proteinExistence type="inferred from homology"/>
<name>A0A6C0U0I4_9GAMM</name>
<dbReference type="GO" id="GO:0006826">
    <property type="term" value="P:iron ion transport"/>
    <property type="evidence" value="ECO:0007669"/>
    <property type="project" value="UniProtKB-KW"/>
</dbReference>
<dbReference type="InterPro" id="IPR036942">
    <property type="entry name" value="Beta-barrel_TonB_sf"/>
</dbReference>
<keyword evidence="17" id="KW-1185">Reference proteome</keyword>
<feature type="chain" id="PRO_5025349350" evidence="13">
    <location>
        <begin position="25"/>
        <end position="716"/>
    </location>
</feature>
<evidence type="ECO:0000256" key="3">
    <source>
        <dbReference type="ARBA" id="ARBA00022452"/>
    </source>
</evidence>
<keyword evidence="2 11" id="KW-0813">Transport</keyword>
<keyword evidence="3 11" id="KW-1134">Transmembrane beta strand</keyword>
<dbReference type="Gene3D" id="2.40.170.20">
    <property type="entry name" value="TonB-dependent receptor, beta-barrel domain"/>
    <property type="match status" value="1"/>
</dbReference>
<evidence type="ECO:0000256" key="12">
    <source>
        <dbReference type="RuleBase" id="RU003357"/>
    </source>
</evidence>
<organism evidence="16 17">
    <name type="scientific">Kineobactrum salinum</name>
    <dbReference type="NCBI Taxonomy" id="2708301"/>
    <lineage>
        <taxon>Bacteria</taxon>
        <taxon>Pseudomonadati</taxon>
        <taxon>Pseudomonadota</taxon>
        <taxon>Gammaproteobacteria</taxon>
        <taxon>Cellvibrionales</taxon>
        <taxon>Halieaceae</taxon>
        <taxon>Kineobactrum</taxon>
    </lineage>
</organism>
<sequence length="716" mass="77677">MQLRIAISTTLATLGVLGSFSAVAQKTNVLVLDEMLVTAQKRSESSQDIPVSVSAFSTDMLERLQIEDAAQLQFVVPGLVYTSSGGFATPYLRGIGSDIATVGAEPGVATYVDGVYVSSPLSVNMNFIGVERIEVVKGPQGTLYGRNAIGGAINIITKEPGQEFEGRVVAGYGNHDRAEVGFYVSGPVSDTLSLGIYGDYSQRDALVDNLSSLAPRGVPSRKEGRAVRAKAVLTPNETMKFVLTGEYMKMESPDPWGFRQVQDNALGLLAGGDTGTEVRDIYHNYPSFQEGRLYAATLNSHFDLPFAELVSITGYRDYEAVSSVDYDGTDASIMGFAINPATSEQVSQEIQLLSFPESTVKWIAGAYYFDEDTGGDFELAPGDALVNLIAEVPVTSYALFSEAAFPLTEKLEVTGGLRYTYEEKDVSSVQVVPSVNLVTVLPSQSESFEKVTWKLSASYHFNDDVMGYATYSRGFQSGAFNAVDSGAPPVDPEVLDALEVGLKSALLNQRVQLNLAGFYYDFQDLQVQVNDSATGAAASFQNAGAAEVFGFELSAKMLVTDQLDVDFSANYLTSEYQDFPNYAGFIRDDINGGNRPATVNVSGNEIVRAPEWTSSLSVNYSIPFGDSDSLEFSGSYYYNDGFAFDPQHVVNQDSYNFLNGSITWLSNNGYKVSLWGKNLTDEDYLNFGVVSNYGKTHADAPGRLFGVRLTYDFDAR</sequence>
<keyword evidence="5 11" id="KW-0812">Transmembrane</keyword>
<evidence type="ECO:0000256" key="6">
    <source>
        <dbReference type="ARBA" id="ARBA00023004"/>
    </source>
</evidence>
<evidence type="ECO:0000256" key="11">
    <source>
        <dbReference type="PROSITE-ProRule" id="PRU01360"/>
    </source>
</evidence>
<dbReference type="EMBL" id="CP048711">
    <property type="protein sequence ID" value="QIB65622.1"/>
    <property type="molecule type" value="Genomic_DNA"/>
</dbReference>
<comment type="similarity">
    <text evidence="11 12">Belongs to the TonB-dependent receptor family.</text>
</comment>
<keyword evidence="10 11" id="KW-0998">Cell outer membrane</keyword>
<keyword evidence="9 11" id="KW-0472">Membrane</keyword>
<evidence type="ECO:0000256" key="10">
    <source>
        <dbReference type="ARBA" id="ARBA00023237"/>
    </source>
</evidence>
<evidence type="ECO:0000256" key="4">
    <source>
        <dbReference type="ARBA" id="ARBA00022496"/>
    </source>
</evidence>
<dbReference type="InterPro" id="IPR012910">
    <property type="entry name" value="Plug_dom"/>
</dbReference>
<keyword evidence="6" id="KW-0408">Iron</keyword>
<dbReference type="PANTHER" id="PTHR32552:SF81">
    <property type="entry name" value="TONB-DEPENDENT OUTER MEMBRANE RECEPTOR"/>
    <property type="match status" value="1"/>
</dbReference>
<dbReference type="AlphaFoldDB" id="A0A6C0U0I4"/>
<keyword evidence="4" id="KW-0410">Iron transport</keyword>
<evidence type="ECO:0000256" key="9">
    <source>
        <dbReference type="ARBA" id="ARBA00023136"/>
    </source>
</evidence>
<reference evidence="16 17" key="1">
    <citation type="submission" date="2020-02" db="EMBL/GenBank/DDBJ databases">
        <title>Genome sequencing for Kineobactrum sp. M2.</title>
        <authorList>
            <person name="Park S.-J."/>
        </authorList>
    </citation>
    <scope>NUCLEOTIDE SEQUENCE [LARGE SCALE GENOMIC DNA]</scope>
    <source>
        <strain evidence="16 17">M2</strain>
    </source>
</reference>
<evidence type="ECO:0000256" key="7">
    <source>
        <dbReference type="ARBA" id="ARBA00023065"/>
    </source>
</evidence>
<feature type="signal peptide" evidence="13">
    <location>
        <begin position="1"/>
        <end position="24"/>
    </location>
</feature>
<dbReference type="SUPFAM" id="SSF56935">
    <property type="entry name" value="Porins"/>
    <property type="match status" value="1"/>
</dbReference>
<evidence type="ECO:0000256" key="8">
    <source>
        <dbReference type="ARBA" id="ARBA00023077"/>
    </source>
</evidence>
<evidence type="ECO:0000256" key="13">
    <source>
        <dbReference type="SAM" id="SignalP"/>
    </source>
</evidence>